<feature type="region of interest" description="Disordered" evidence="1">
    <location>
        <begin position="94"/>
        <end position="139"/>
    </location>
</feature>
<proteinExistence type="predicted"/>
<accession>A8NKV0</accession>
<dbReference type="InParanoid" id="A8NKV0"/>
<gene>
    <name evidence="2" type="ORF">CC1G_10869</name>
</gene>
<comment type="caution">
    <text evidence="2">The sequence shown here is derived from an EMBL/GenBank/DDBJ whole genome shotgun (WGS) entry which is preliminary data.</text>
</comment>
<protein>
    <submittedName>
        <fullName evidence="2">Uncharacterized protein</fullName>
    </submittedName>
</protein>
<dbReference type="AlphaFoldDB" id="A8NKV0"/>
<dbReference type="RefSeq" id="XP_001834551.1">
    <property type="nucleotide sequence ID" value="XM_001834499.1"/>
</dbReference>
<organism evidence="2 3">
    <name type="scientific">Coprinopsis cinerea (strain Okayama-7 / 130 / ATCC MYA-4618 / FGSC 9003)</name>
    <name type="common">Inky cap fungus</name>
    <name type="synonym">Hormographiella aspergillata</name>
    <dbReference type="NCBI Taxonomy" id="240176"/>
    <lineage>
        <taxon>Eukaryota</taxon>
        <taxon>Fungi</taxon>
        <taxon>Dikarya</taxon>
        <taxon>Basidiomycota</taxon>
        <taxon>Agaricomycotina</taxon>
        <taxon>Agaricomycetes</taxon>
        <taxon>Agaricomycetidae</taxon>
        <taxon>Agaricales</taxon>
        <taxon>Agaricineae</taxon>
        <taxon>Psathyrellaceae</taxon>
        <taxon>Coprinopsis</taxon>
    </lineage>
</organism>
<dbReference type="KEGG" id="cci:CC1G_10869"/>
<evidence type="ECO:0000313" key="2">
    <source>
        <dbReference type="EMBL" id="EAU87275.1"/>
    </source>
</evidence>
<name>A8NKV0_COPC7</name>
<keyword evidence="3" id="KW-1185">Reference proteome</keyword>
<evidence type="ECO:0000313" key="3">
    <source>
        <dbReference type="Proteomes" id="UP000001861"/>
    </source>
</evidence>
<dbReference type="Proteomes" id="UP000001861">
    <property type="component" value="Unassembled WGS sequence"/>
</dbReference>
<feature type="compositionally biased region" description="Polar residues" evidence="1">
    <location>
        <begin position="96"/>
        <end position="107"/>
    </location>
</feature>
<dbReference type="EMBL" id="AACS02000010">
    <property type="protein sequence ID" value="EAU87275.1"/>
    <property type="molecule type" value="Genomic_DNA"/>
</dbReference>
<feature type="region of interest" description="Disordered" evidence="1">
    <location>
        <begin position="424"/>
        <end position="456"/>
    </location>
</feature>
<feature type="compositionally biased region" description="Low complexity" evidence="1">
    <location>
        <begin position="122"/>
        <end position="131"/>
    </location>
</feature>
<reference evidence="2 3" key="1">
    <citation type="journal article" date="2010" name="Proc. Natl. Acad. Sci. U.S.A.">
        <title>Insights into evolution of multicellular fungi from the assembled chromosomes of the mushroom Coprinopsis cinerea (Coprinus cinereus).</title>
        <authorList>
            <person name="Stajich J.E."/>
            <person name="Wilke S.K."/>
            <person name="Ahren D."/>
            <person name="Au C.H."/>
            <person name="Birren B.W."/>
            <person name="Borodovsky M."/>
            <person name="Burns C."/>
            <person name="Canback B."/>
            <person name="Casselton L.A."/>
            <person name="Cheng C.K."/>
            <person name="Deng J."/>
            <person name="Dietrich F.S."/>
            <person name="Fargo D.C."/>
            <person name="Farman M.L."/>
            <person name="Gathman A.C."/>
            <person name="Goldberg J."/>
            <person name="Guigo R."/>
            <person name="Hoegger P.J."/>
            <person name="Hooker J.B."/>
            <person name="Huggins A."/>
            <person name="James T.Y."/>
            <person name="Kamada T."/>
            <person name="Kilaru S."/>
            <person name="Kodira C."/>
            <person name="Kues U."/>
            <person name="Kupfer D."/>
            <person name="Kwan H.S."/>
            <person name="Lomsadze A."/>
            <person name="Li W."/>
            <person name="Lilly W.W."/>
            <person name="Ma L.J."/>
            <person name="Mackey A.J."/>
            <person name="Manning G."/>
            <person name="Martin F."/>
            <person name="Muraguchi H."/>
            <person name="Natvig D.O."/>
            <person name="Palmerini H."/>
            <person name="Ramesh M.A."/>
            <person name="Rehmeyer C.J."/>
            <person name="Roe B.A."/>
            <person name="Shenoy N."/>
            <person name="Stanke M."/>
            <person name="Ter-Hovhannisyan V."/>
            <person name="Tunlid A."/>
            <person name="Velagapudi R."/>
            <person name="Vision T.J."/>
            <person name="Zeng Q."/>
            <person name="Zolan M.E."/>
            <person name="Pukkila P.J."/>
        </authorList>
    </citation>
    <scope>NUCLEOTIDE SEQUENCE [LARGE SCALE GENOMIC DNA]</scope>
    <source>
        <strain evidence="3">Okayama-7 / 130 / ATCC MYA-4618 / FGSC 9003</strain>
    </source>
</reference>
<dbReference type="GeneID" id="6011067"/>
<feature type="compositionally biased region" description="Low complexity" evidence="1">
    <location>
        <begin position="588"/>
        <end position="603"/>
    </location>
</feature>
<sequence>MTKFKIRSRLRRFFSPLLPGFRSKRECRNNPLGASLANAQIDIWVEDHRQVSTCSRSLYEPTITTNVNTAIPSVSGVCGESYDDEDASSRIVPTVSGENSFSPSQCEGPNPRHCTAEGGSGSVNSVSAGDSLPSDTPDLASMASLTTTAAPPARSGDHGGPLPLTLSTTALNGECDADDEPSKCIAITRGHPDNQIADTPNSDVSSLLALPNFAPNNDAKSIVSIRGTNCIIEFMGRLGPPATRPSKPSPRSNITTLEFSTQPSLPKPGRIYAPQVNFAGRVEQWLIMVEAILGDHVDRENSSLPQLETTVTPQVHTPGSYYILTSTPFTRSRLASDIPDQILIRLCRSISQSQLDLLYESARMEVNFYYYANTNPRVALERARAGDVILLALPTQGSGCRREMWFVEVCAKWEWHGFTESGGVVKSNEGDAQSLKAENGHESESDTSTISGESKASAELTIQRRVERGRLVEILDTSLDFQCDAIGPTTVCDASLVSTDCRDADLPSYEDAIEHQSRPPLGYYGEARPAGPWGWQWQPVEHRFIQSPEPEDCRRRFTVTLRPLSAIGQGRPCPTPPTDCSVEANCGSSSPPSSPGSYSDSSSEWNPETFSELGEVLDDLGYYWDNSAELSKQKPHRGIDCENQVGMIPFPSLPSLPPSPEPEDRPRDELTAFDLLMATERGALPPFSESASPSSHLAHTLTTYDRHGIPMTTILRERQWPVFFTLEDALMYDARQEQHEEWKRICREGRLLVRKERVDAWNARVKWRAQVWEDRWQSFWWEQEKRRREMLFDMMFLQPWQPQPTLHDQQLAFVGGGDPSWPGNLYPNYHYNDVEQPESRAHILDLSNTPIPPPFAKDHQPDGCFMCIAQSSGIGNMEGAIRGRGQPIHNDSEHTVIYAPEPLRVF</sequence>
<feature type="region of interest" description="Disordered" evidence="1">
    <location>
        <begin position="584"/>
        <end position="607"/>
    </location>
</feature>
<dbReference type="VEuPathDB" id="FungiDB:CC1G_10869"/>
<evidence type="ECO:0000256" key="1">
    <source>
        <dbReference type="SAM" id="MobiDB-lite"/>
    </source>
</evidence>